<organism evidence="8 9">
    <name type="scientific">Oikeobacillus pervagus</name>
    <dbReference type="NCBI Taxonomy" id="1325931"/>
    <lineage>
        <taxon>Bacteria</taxon>
        <taxon>Bacillati</taxon>
        <taxon>Bacillota</taxon>
        <taxon>Bacilli</taxon>
        <taxon>Bacillales</taxon>
        <taxon>Bacillaceae</taxon>
        <taxon>Oikeobacillus</taxon>
    </lineage>
</organism>
<dbReference type="GO" id="GO:0000287">
    <property type="term" value="F:magnesium ion binding"/>
    <property type="evidence" value="ECO:0007669"/>
    <property type="project" value="UniProtKB-UniRule"/>
</dbReference>
<keyword evidence="3 7" id="KW-0547">Nucleotide-binding</keyword>
<comment type="similarity">
    <text evidence="7">Belongs to the shikimate kinase family.</text>
</comment>
<reference evidence="8" key="1">
    <citation type="submission" date="2023-07" db="EMBL/GenBank/DDBJ databases">
        <title>Genomic Encyclopedia of Type Strains, Phase IV (KMG-IV): sequencing the most valuable type-strain genomes for metagenomic binning, comparative biology and taxonomic classification.</title>
        <authorList>
            <person name="Goeker M."/>
        </authorList>
    </citation>
    <scope>NUCLEOTIDE SEQUENCE</scope>
    <source>
        <strain evidence="8">DSM 23947</strain>
    </source>
</reference>
<dbReference type="RefSeq" id="WP_307255849.1">
    <property type="nucleotide sequence ID" value="NZ_JAUSUC010000002.1"/>
</dbReference>
<feature type="binding site" evidence="7">
    <location>
        <position position="57"/>
    </location>
    <ligand>
        <name>substrate</name>
    </ligand>
</feature>
<evidence type="ECO:0000313" key="8">
    <source>
        <dbReference type="EMBL" id="MDQ0213853.1"/>
    </source>
</evidence>
<comment type="caution">
    <text evidence="7">Lacks conserved residue(s) required for the propagation of feature annotation.</text>
</comment>
<dbReference type="HAMAP" id="MF_00109">
    <property type="entry name" value="Shikimate_kinase"/>
    <property type="match status" value="1"/>
</dbReference>
<keyword evidence="7" id="KW-0460">Magnesium</keyword>
<dbReference type="GO" id="GO:0009073">
    <property type="term" value="P:aromatic amino acid family biosynthetic process"/>
    <property type="evidence" value="ECO:0007669"/>
    <property type="project" value="UniProtKB-KW"/>
</dbReference>
<dbReference type="EC" id="2.7.1.71" evidence="7"/>
<dbReference type="GO" id="GO:0008652">
    <property type="term" value="P:amino acid biosynthetic process"/>
    <property type="evidence" value="ECO:0007669"/>
    <property type="project" value="UniProtKB-KW"/>
</dbReference>
<dbReference type="Proteomes" id="UP001237207">
    <property type="component" value="Unassembled WGS sequence"/>
</dbReference>
<accession>A0AAJ1WI06</accession>
<feature type="binding site" evidence="7">
    <location>
        <position position="15"/>
    </location>
    <ligand>
        <name>Mg(2+)</name>
        <dbReference type="ChEBI" id="CHEBI:18420"/>
    </ligand>
</feature>
<gene>
    <name evidence="7" type="primary">aroK</name>
    <name evidence="8" type="ORF">J2S13_000247</name>
</gene>
<evidence type="ECO:0000256" key="6">
    <source>
        <dbReference type="ARBA" id="ARBA00023141"/>
    </source>
</evidence>
<keyword evidence="1 7" id="KW-0028">Amino-acid biosynthesis</keyword>
<dbReference type="GO" id="GO:0005524">
    <property type="term" value="F:ATP binding"/>
    <property type="evidence" value="ECO:0007669"/>
    <property type="project" value="UniProtKB-UniRule"/>
</dbReference>
<dbReference type="InterPro" id="IPR027417">
    <property type="entry name" value="P-loop_NTPase"/>
</dbReference>
<keyword evidence="9" id="KW-1185">Reference proteome</keyword>
<dbReference type="Gene3D" id="3.40.50.300">
    <property type="entry name" value="P-loop containing nucleotide triphosphate hydrolases"/>
    <property type="match status" value="1"/>
</dbReference>
<evidence type="ECO:0000256" key="2">
    <source>
        <dbReference type="ARBA" id="ARBA00022679"/>
    </source>
</evidence>
<dbReference type="InterPro" id="IPR000623">
    <property type="entry name" value="Shikimate_kinase/TSH1"/>
</dbReference>
<evidence type="ECO:0000256" key="3">
    <source>
        <dbReference type="ARBA" id="ARBA00022741"/>
    </source>
</evidence>
<feature type="binding site" evidence="7">
    <location>
        <position position="116"/>
    </location>
    <ligand>
        <name>ATP</name>
        <dbReference type="ChEBI" id="CHEBI:30616"/>
    </ligand>
</feature>
<dbReference type="SUPFAM" id="SSF52540">
    <property type="entry name" value="P-loop containing nucleoside triphosphate hydrolases"/>
    <property type="match status" value="1"/>
</dbReference>
<dbReference type="AlphaFoldDB" id="A0AAJ1WI06"/>
<sequence>MQTIFLTGFMGAGKTTIGQYLAEHLQWPVYDTDQLIEQQTGQQIKEIFSLYGEERFRELETETLLKKNNQPCIVTTGGGIILKPINRELMKSTGTVIFLRADFDIIWERLLQDDNRPLVKNKSKEEVEILYNSRLPLYMESATHIVDTSNKSIDEIVQQIAHRLRLN</sequence>
<dbReference type="Pfam" id="PF01202">
    <property type="entry name" value="SKI"/>
    <property type="match status" value="1"/>
</dbReference>
<dbReference type="PANTHER" id="PTHR21087:SF16">
    <property type="entry name" value="SHIKIMATE KINASE 1, CHLOROPLASTIC"/>
    <property type="match status" value="1"/>
</dbReference>
<dbReference type="PRINTS" id="PR01100">
    <property type="entry name" value="SHIKIMTKNASE"/>
</dbReference>
<dbReference type="GO" id="GO:0009423">
    <property type="term" value="P:chorismate biosynthetic process"/>
    <property type="evidence" value="ECO:0007669"/>
    <property type="project" value="UniProtKB-UniRule"/>
</dbReference>
<evidence type="ECO:0000256" key="4">
    <source>
        <dbReference type="ARBA" id="ARBA00022777"/>
    </source>
</evidence>
<dbReference type="CDD" id="cd00464">
    <property type="entry name" value="SK"/>
    <property type="match status" value="1"/>
</dbReference>
<comment type="catalytic activity">
    <reaction evidence="7">
        <text>shikimate + ATP = 3-phosphoshikimate + ADP + H(+)</text>
        <dbReference type="Rhea" id="RHEA:13121"/>
        <dbReference type="ChEBI" id="CHEBI:15378"/>
        <dbReference type="ChEBI" id="CHEBI:30616"/>
        <dbReference type="ChEBI" id="CHEBI:36208"/>
        <dbReference type="ChEBI" id="CHEBI:145989"/>
        <dbReference type="ChEBI" id="CHEBI:456216"/>
        <dbReference type="EC" id="2.7.1.71"/>
    </reaction>
</comment>
<comment type="subunit">
    <text evidence="7">Monomer.</text>
</comment>
<dbReference type="InterPro" id="IPR031322">
    <property type="entry name" value="Shikimate/glucono_kinase"/>
</dbReference>
<comment type="pathway">
    <text evidence="7">Metabolic intermediate biosynthesis; chorismate biosynthesis; chorismate from D-erythrose 4-phosphate and phosphoenolpyruvate: step 5/7.</text>
</comment>
<feature type="binding site" evidence="7">
    <location>
        <begin position="11"/>
        <end position="16"/>
    </location>
    <ligand>
        <name>ATP</name>
        <dbReference type="ChEBI" id="CHEBI:30616"/>
    </ligand>
</feature>
<evidence type="ECO:0000256" key="1">
    <source>
        <dbReference type="ARBA" id="ARBA00022605"/>
    </source>
</evidence>
<evidence type="ECO:0000256" key="5">
    <source>
        <dbReference type="ARBA" id="ARBA00022840"/>
    </source>
</evidence>
<feature type="binding site" evidence="7">
    <location>
        <position position="78"/>
    </location>
    <ligand>
        <name>substrate</name>
    </ligand>
</feature>
<dbReference type="GO" id="GO:0004765">
    <property type="term" value="F:shikimate kinase activity"/>
    <property type="evidence" value="ECO:0007669"/>
    <property type="project" value="UniProtKB-UniRule"/>
</dbReference>
<comment type="caution">
    <text evidence="8">The sequence shown here is derived from an EMBL/GenBank/DDBJ whole genome shotgun (WGS) entry which is preliminary data.</text>
</comment>
<feature type="binding site" evidence="7">
    <location>
        <position position="134"/>
    </location>
    <ligand>
        <name>substrate</name>
    </ligand>
</feature>
<comment type="subcellular location">
    <subcellularLocation>
        <location evidence="7">Cytoplasm</location>
    </subcellularLocation>
</comment>
<keyword evidence="7" id="KW-0479">Metal-binding</keyword>
<dbReference type="PANTHER" id="PTHR21087">
    <property type="entry name" value="SHIKIMATE KINASE"/>
    <property type="match status" value="1"/>
</dbReference>
<keyword evidence="5 7" id="KW-0067">ATP-binding</keyword>
<name>A0AAJ1WI06_9BACI</name>
<keyword evidence="2 7" id="KW-0808">Transferase</keyword>
<feature type="binding site" evidence="7">
    <location>
        <position position="33"/>
    </location>
    <ligand>
        <name>substrate</name>
    </ligand>
</feature>
<comment type="cofactor">
    <cofactor evidence="7">
        <name>Mg(2+)</name>
        <dbReference type="ChEBI" id="CHEBI:18420"/>
    </cofactor>
    <text evidence="7">Binds 1 Mg(2+) ion per subunit.</text>
</comment>
<comment type="function">
    <text evidence="7">Catalyzes the specific phosphorylation of the 3-hydroxyl group of shikimic acid using ATP as a cosubstrate.</text>
</comment>
<dbReference type="EMBL" id="JAUSUC010000002">
    <property type="protein sequence ID" value="MDQ0213853.1"/>
    <property type="molecule type" value="Genomic_DNA"/>
</dbReference>
<dbReference type="GO" id="GO:0005829">
    <property type="term" value="C:cytosol"/>
    <property type="evidence" value="ECO:0007669"/>
    <property type="project" value="TreeGrafter"/>
</dbReference>
<protein>
    <recommendedName>
        <fullName evidence="7">Shikimate kinase</fullName>
        <shortName evidence="7">SK</shortName>
        <ecNumber evidence="7">2.7.1.71</ecNumber>
    </recommendedName>
</protein>
<keyword evidence="7" id="KW-0963">Cytoplasm</keyword>
<evidence type="ECO:0000313" key="9">
    <source>
        <dbReference type="Proteomes" id="UP001237207"/>
    </source>
</evidence>
<keyword evidence="4 7" id="KW-0418">Kinase</keyword>
<evidence type="ECO:0000256" key="7">
    <source>
        <dbReference type="HAMAP-Rule" id="MF_00109"/>
    </source>
</evidence>
<proteinExistence type="inferred from homology"/>
<keyword evidence="6 7" id="KW-0057">Aromatic amino acid biosynthesis</keyword>